<evidence type="ECO:0008006" key="4">
    <source>
        <dbReference type="Google" id="ProtNLM"/>
    </source>
</evidence>
<organism evidence="2 3">
    <name type="scientific">Facklamia languida CCUG 37842</name>
    <dbReference type="NCBI Taxonomy" id="883113"/>
    <lineage>
        <taxon>Bacteria</taxon>
        <taxon>Bacillati</taxon>
        <taxon>Bacillota</taxon>
        <taxon>Bacilli</taxon>
        <taxon>Lactobacillales</taxon>
        <taxon>Aerococcaceae</taxon>
        <taxon>Facklamia</taxon>
    </lineage>
</organism>
<sequence length="782" mass="87641">MNKHLRYANLKKNWKNHLIIILFIALSVSVMQSVGLTCLNLFQSINALYVQADPPHFLQLHKGEIDQQAIDIFNQSFDGLKDAQTIQMINASGSEFLVISQDSTQAPLSLENFKLDISMVKQADHFDFLLNQDKEKIHLQPGQIALPRLLLEEYDIKIGDTIRYHTGRFTQDYQVAAIMYDAQMNTSMAGSVRFLLNDRDHQTLLDQQVETEYMIEATFFDPGLANRYQVAYEQAGLPINGQAVTYAMILTISAFSDILNAFIILITGFIFLVISYISLRYIILMEIEEDRLVIGNLKAIGVPYRGIRDLYLTKFRWLTVLGIGLGSIFALGFTHLLTGRIERIFGRSNLGVWGMMLGAVIALLMYLLIIVFIRTTLSKIRQFTVIDLLVANKSFANNAKVKRPKRISKLPLGLALGFNQSRKGYAMITWLTLATTLALIFPYRLTTLFAGDGFLNYMGREDYPAFVEVLPDKDQEAVEEELSKVLLDHVDQVKMIKSKVYRQKITMADRNSDQVISTHIEVGQDLGQNLDYLSGRAPANNQKELALSYLIAQDLNLKVGDSIQVMHQNQPEAFELVGIYQDITSGGKTGKTNANFVGDDLQKLIINLDDFSDQELQSIEHDLQDSAILNHRYKIYQRDELVGQIFGPVTGQIRQAALLVGIIALAILLVLVILFEKLRVIKDKEGFICKQHLGISNQAIRKEEMLAVLTAGSKGLVMALIVVTFFASTIMTAFLSLLNLGIKQITTSPAIGDLVAILLIVIVLLVATLIGAQSIKNLRLRG</sequence>
<keyword evidence="1" id="KW-0812">Transmembrane</keyword>
<dbReference type="STRING" id="883113.HMPREF9708_00342"/>
<dbReference type="eggNOG" id="COG0577">
    <property type="taxonomic scope" value="Bacteria"/>
</dbReference>
<keyword evidence="3" id="KW-1185">Reference proteome</keyword>
<dbReference type="HOGENOM" id="CLU_011038_0_0_9"/>
<name>H3NHK3_9LACT</name>
<keyword evidence="1" id="KW-1133">Transmembrane helix</keyword>
<keyword evidence="1" id="KW-0472">Membrane</keyword>
<dbReference type="Proteomes" id="UP000006190">
    <property type="component" value="Unassembled WGS sequence"/>
</dbReference>
<dbReference type="AlphaFoldDB" id="H3NHK3"/>
<dbReference type="PANTHER" id="PTHR30287:SF2">
    <property type="entry name" value="BLL1001 PROTEIN"/>
    <property type="match status" value="1"/>
</dbReference>
<protein>
    <recommendedName>
        <fullName evidence="4">ABC3 transporter permease protein domain-containing protein</fullName>
    </recommendedName>
</protein>
<dbReference type="OrthoDB" id="9766372at2"/>
<dbReference type="PATRIC" id="fig|883113.3.peg.347"/>
<feature type="transmembrane region" description="Helical" evidence="1">
    <location>
        <begin position="424"/>
        <end position="443"/>
    </location>
</feature>
<dbReference type="EMBL" id="AGEG01000002">
    <property type="protein sequence ID" value="EHR38258.1"/>
    <property type="molecule type" value="Genomic_DNA"/>
</dbReference>
<reference evidence="2 3" key="1">
    <citation type="submission" date="2012-01" db="EMBL/GenBank/DDBJ databases">
        <title>The Genome Sequence of Facklamia languida CCUG 37842.</title>
        <authorList>
            <consortium name="The Broad Institute Genome Sequencing Platform"/>
            <person name="Earl A."/>
            <person name="Ward D."/>
            <person name="Feldgarden M."/>
            <person name="Gevers D."/>
            <person name="Huys G."/>
            <person name="Young S.K."/>
            <person name="Zeng Q."/>
            <person name="Gargeya S."/>
            <person name="Fitzgerald M."/>
            <person name="Haas B."/>
            <person name="Abouelleil A."/>
            <person name="Alvarado L."/>
            <person name="Arachchi H.M."/>
            <person name="Berlin A."/>
            <person name="Chapman S.B."/>
            <person name="Gearin G."/>
            <person name="Goldberg J."/>
            <person name="Griggs A."/>
            <person name="Gujja S."/>
            <person name="Hansen M."/>
            <person name="Heiman D."/>
            <person name="Howarth C."/>
            <person name="Larimer J."/>
            <person name="Lui A."/>
            <person name="MacDonald P.J.P."/>
            <person name="McCowen C."/>
            <person name="Montmayeur A."/>
            <person name="Murphy C."/>
            <person name="Neiman D."/>
            <person name="Pearson M."/>
            <person name="Priest M."/>
            <person name="Roberts A."/>
            <person name="Saif S."/>
            <person name="Shea T."/>
            <person name="Sisk P."/>
            <person name="Stolte C."/>
            <person name="Sykes S."/>
            <person name="Wortman J."/>
            <person name="Nusbaum C."/>
            <person name="Birren B."/>
        </authorList>
    </citation>
    <scope>NUCLEOTIDE SEQUENCE [LARGE SCALE GENOMIC DNA]</scope>
    <source>
        <strain evidence="2 3">CCUG 37842</strain>
    </source>
</reference>
<feature type="transmembrane region" description="Helical" evidence="1">
    <location>
        <begin position="258"/>
        <end position="279"/>
    </location>
</feature>
<evidence type="ECO:0000313" key="3">
    <source>
        <dbReference type="Proteomes" id="UP000006190"/>
    </source>
</evidence>
<gene>
    <name evidence="2" type="ORF">HMPREF9708_00342</name>
</gene>
<feature type="transmembrane region" description="Helical" evidence="1">
    <location>
        <begin position="350"/>
        <end position="373"/>
    </location>
</feature>
<evidence type="ECO:0000313" key="2">
    <source>
        <dbReference type="EMBL" id="EHR38258.1"/>
    </source>
</evidence>
<dbReference type="RefSeq" id="WP_006308285.1">
    <property type="nucleotide sequence ID" value="NZ_JH601133.1"/>
</dbReference>
<feature type="transmembrane region" description="Helical" evidence="1">
    <location>
        <begin position="750"/>
        <end position="772"/>
    </location>
</feature>
<feature type="transmembrane region" description="Helical" evidence="1">
    <location>
        <begin position="656"/>
        <end position="675"/>
    </location>
</feature>
<comment type="caution">
    <text evidence="2">The sequence shown here is derived from an EMBL/GenBank/DDBJ whole genome shotgun (WGS) entry which is preliminary data.</text>
</comment>
<dbReference type="GO" id="GO:0005886">
    <property type="term" value="C:plasma membrane"/>
    <property type="evidence" value="ECO:0007669"/>
    <property type="project" value="TreeGrafter"/>
</dbReference>
<feature type="transmembrane region" description="Helical" evidence="1">
    <location>
        <begin position="715"/>
        <end position="738"/>
    </location>
</feature>
<evidence type="ECO:0000256" key="1">
    <source>
        <dbReference type="SAM" id="Phobius"/>
    </source>
</evidence>
<dbReference type="InterPro" id="IPR038766">
    <property type="entry name" value="Membrane_comp_ABC_pdt"/>
</dbReference>
<accession>H3NHK3</accession>
<proteinExistence type="predicted"/>
<feature type="transmembrane region" description="Helical" evidence="1">
    <location>
        <begin position="315"/>
        <end position="338"/>
    </location>
</feature>
<dbReference type="PANTHER" id="PTHR30287">
    <property type="entry name" value="MEMBRANE COMPONENT OF PREDICTED ABC SUPERFAMILY METABOLITE UPTAKE TRANSPORTER"/>
    <property type="match status" value="1"/>
</dbReference>